<comment type="caution">
    <text evidence="1">The sequence shown here is derived from an EMBL/GenBank/DDBJ whole genome shotgun (WGS) entry which is preliminary data.</text>
</comment>
<gene>
    <name evidence="1" type="ORF">DES37_104128</name>
</gene>
<proteinExistence type="predicted"/>
<dbReference type="AlphaFoldDB" id="A0A317Q2D8"/>
<organism evidence="1 2">
    <name type="scientific">Mangrovibacter plantisponsor</name>
    <dbReference type="NCBI Taxonomy" id="451513"/>
    <lineage>
        <taxon>Bacteria</taxon>
        <taxon>Pseudomonadati</taxon>
        <taxon>Pseudomonadota</taxon>
        <taxon>Gammaproteobacteria</taxon>
        <taxon>Enterobacterales</taxon>
        <taxon>Enterobacteriaceae</taxon>
        <taxon>Mangrovibacter</taxon>
    </lineage>
</organism>
<dbReference type="Proteomes" id="UP000246744">
    <property type="component" value="Unassembled WGS sequence"/>
</dbReference>
<evidence type="ECO:0000313" key="1">
    <source>
        <dbReference type="EMBL" id="PWW10031.1"/>
    </source>
</evidence>
<reference evidence="1 2" key="1">
    <citation type="submission" date="2018-05" db="EMBL/GenBank/DDBJ databases">
        <title>Genomic Encyclopedia of Type Strains, Phase IV (KMG-IV): sequencing the most valuable type-strain genomes for metagenomic binning, comparative biology and taxonomic classification.</title>
        <authorList>
            <person name="Goeker M."/>
        </authorList>
    </citation>
    <scope>NUCLEOTIDE SEQUENCE [LARGE SCALE GENOMIC DNA]</scope>
    <source>
        <strain evidence="1 2">DSM 19579</strain>
    </source>
</reference>
<keyword evidence="2" id="KW-1185">Reference proteome</keyword>
<name>A0A317Q2D8_9ENTR</name>
<accession>A0A317Q2D8</accession>
<sequence>MNRDYVKLAIPIRWTNNDIPELDQENTFQQCISEMTGL</sequence>
<dbReference type="EMBL" id="QGTS01000004">
    <property type="protein sequence ID" value="PWW10031.1"/>
    <property type="molecule type" value="Genomic_DNA"/>
</dbReference>
<protein>
    <submittedName>
        <fullName evidence="1">Uncharacterized protein</fullName>
    </submittedName>
</protein>
<evidence type="ECO:0000313" key="2">
    <source>
        <dbReference type="Proteomes" id="UP000246744"/>
    </source>
</evidence>